<sequence>MQRSHVRAHSQFCPQSLKGPAWALWTQPCPPFCWPEAPWSLPGQPRHSYSGPQAGDPIPPPGCRTWVWCWDPPPSEGWTKTVLALEVLKY</sequence>
<comment type="caution">
    <text evidence="1">The sequence shown here is derived from an EMBL/GenBank/DDBJ whole genome shotgun (WGS) entry which is preliminary data.</text>
</comment>
<reference evidence="2" key="1">
    <citation type="journal article" date="2019" name="IScience">
        <title>Narwhal Genome Reveals Long-Term Low Genetic Diversity despite Current Large Abundance Size.</title>
        <authorList>
            <person name="Westbury M.V."/>
            <person name="Petersen B."/>
            <person name="Garde E."/>
            <person name="Heide-Jorgensen M.P."/>
            <person name="Lorenzen E.D."/>
        </authorList>
    </citation>
    <scope>NUCLEOTIDE SEQUENCE [LARGE SCALE GENOMIC DNA]</scope>
</reference>
<protein>
    <submittedName>
        <fullName evidence="1">Uncharacterized protein</fullName>
    </submittedName>
</protein>
<accession>A0A4U1FMZ9</accession>
<evidence type="ECO:0000313" key="2">
    <source>
        <dbReference type="Proteomes" id="UP000308365"/>
    </source>
</evidence>
<dbReference type="Proteomes" id="UP000308365">
    <property type="component" value="Unassembled WGS sequence"/>
</dbReference>
<organism evidence="1 2">
    <name type="scientific">Monodon monoceros</name>
    <name type="common">Narwhal</name>
    <name type="synonym">Ceratodon monodon</name>
    <dbReference type="NCBI Taxonomy" id="40151"/>
    <lineage>
        <taxon>Eukaryota</taxon>
        <taxon>Metazoa</taxon>
        <taxon>Chordata</taxon>
        <taxon>Craniata</taxon>
        <taxon>Vertebrata</taxon>
        <taxon>Euteleostomi</taxon>
        <taxon>Mammalia</taxon>
        <taxon>Eutheria</taxon>
        <taxon>Laurasiatheria</taxon>
        <taxon>Artiodactyla</taxon>
        <taxon>Whippomorpha</taxon>
        <taxon>Cetacea</taxon>
        <taxon>Odontoceti</taxon>
        <taxon>Monodontidae</taxon>
        <taxon>Monodon</taxon>
    </lineage>
</organism>
<gene>
    <name evidence="1" type="ORF">EI555_020071</name>
</gene>
<evidence type="ECO:0000313" key="1">
    <source>
        <dbReference type="EMBL" id="TKC51531.1"/>
    </source>
</evidence>
<dbReference type="EMBL" id="RWIC01000052">
    <property type="protein sequence ID" value="TKC51531.1"/>
    <property type="molecule type" value="Genomic_DNA"/>
</dbReference>
<proteinExistence type="predicted"/>
<name>A0A4U1FMZ9_MONMO</name>
<dbReference type="AlphaFoldDB" id="A0A4U1FMZ9"/>